<name>M7CC20_CHEMY</name>
<evidence type="ECO:0000256" key="2">
    <source>
        <dbReference type="PROSITE-ProRule" id="PRU00235"/>
    </source>
</evidence>
<dbReference type="STRING" id="8469.M7CC20"/>
<dbReference type="Pfam" id="PF13540">
    <property type="entry name" value="RCC1_2"/>
    <property type="match status" value="1"/>
</dbReference>
<proteinExistence type="predicted"/>
<keyword evidence="4" id="KW-1185">Reference proteome</keyword>
<dbReference type="PANTHER" id="PTHR22872">
    <property type="entry name" value="BTK-BINDING PROTEIN-RELATED"/>
    <property type="match status" value="1"/>
</dbReference>
<protein>
    <submittedName>
        <fullName evidence="3">Secretion-regulating guanine nucleotide exchange factor</fullName>
    </submittedName>
</protein>
<dbReference type="InterPro" id="IPR009091">
    <property type="entry name" value="RCC1/BLIP-II"/>
</dbReference>
<dbReference type="SUPFAM" id="SSF50985">
    <property type="entry name" value="RCC1/BLIP-II"/>
    <property type="match status" value="1"/>
</dbReference>
<dbReference type="InterPro" id="IPR051625">
    <property type="entry name" value="Signaling_Regulatory_Domain"/>
</dbReference>
<feature type="repeat" description="RCC1" evidence="2">
    <location>
        <begin position="59"/>
        <end position="110"/>
    </location>
</feature>
<dbReference type="PROSITE" id="PS50012">
    <property type="entry name" value="RCC1_3"/>
    <property type="match status" value="2"/>
</dbReference>
<dbReference type="InterPro" id="IPR000408">
    <property type="entry name" value="Reg_chr_condens"/>
</dbReference>
<dbReference type="Proteomes" id="UP000031443">
    <property type="component" value="Unassembled WGS sequence"/>
</dbReference>
<reference evidence="4" key="1">
    <citation type="journal article" date="2013" name="Nat. Genet.">
        <title>The draft genomes of soft-shell turtle and green sea turtle yield insights into the development and evolution of the turtle-specific body plan.</title>
        <authorList>
            <person name="Wang Z."/>
            <person name="Pascual-Anaya J."/>
            <person name="Zadissa A."/>
            <person name="Li W."/>
            <person name="Niimura Y."/>
            <person name="Huang Z."/>
            <person name="Li C."/>
            <person name="White S."/>
            <person name="Xiong Z."/>
            <person name="Fang D."/>
            <person name="Wang B."/>
            <person name="Ming Y."/>
            <person name="Chen Y."/>
            <person name="Zheng Y."/>
            <person name="Kuraku S."/>
            <person name="Pignatelli M."/>
            <person name="Herrero J."/>
            <person name="Beal K."/>
            <person name="Nozawa M."/>
            <person name="Li Q."/>
            <person name="Wang J."/>
            <person name="Zhang H."/>
            <person name="Yu L."/>
            <person name="Shigenobu S."/>
            <person name="Wang J."/>
            <person name="Liu J."/>
            <person name="Flicek P."/>
            <person name="Searle S."/>
            <person name="Wang J."/>
            <person name="Kuratani S."/>
            <person name="Yin Y."/>
            <person name="Aken B."/>
            <person name="Zhang G."/>
            <person name="Irie N."/>
        </authorList>
    </citation>
    <scope>NUCLEOTIDE SEQUENCE [LARGE SCALE GENOMIC DNA]</scope>
</reference>
<dbReference type="Pfam" id="PF00415">
    <property type="entry name" value="RCC1"/>
    <property type="match status" value="2"/>
</dbReference>
<dbReference type="PRINTS" id="PR00633">
    <property type="entry name" value="RCCNDNSATION"/>
</dbReference>
<evidence type="ECO:0000313" key="3">
    <source>
        <dbReference type="EMBL" id="EMP38262.1"/>
    </source>
</evidence>
<evidence type="ECO:0000313" key="4">
    <source>
        <dbReference type="Proteomes" id="UP000031443"/>
    </source>
</evidence>
<dbReference type="AlphaFoldDB" id="M7CC20"/>
<keyword evidence="1" id="KW-0677">Repeat</keyword>
<gene>
    <name evidence="3" type="ORF">UY3_04471</name>
</gene>
<dbReference type="EMBL" id="KB520249">
    <property type="protein sequence ID" value="EMP38262.1"/>
    <property type="molecule type" value="Genomic_DNA"/>
</dbReference>
<feature type="repeat" description="RCC1" evidence="2">
    <location>
        <begin position="5"/>
        <end position="58"/>
    </location>
</feature>
<accession>M7CC20</accession>
<sequence>MEAARALFAWGANSYGQLGLGHKEDVLLPQSLKDFSCKHQNIKSIAGGGGHSAIITGAGELFVCGQNKGGQLGLNHTEDVLCFTSCTALSSVCVIQVACGWDFTIILTGLEDVKVKRVTASSYHSVSLTDEGELCVWGSNKHGQLVSKETFLVEPQKIDAHFFSGEKIGAVWSGWTHVVAQTGTNFNCNNTSVTDRNISIALHIKYASDPNLMPQFPVPAVLSAANEHSTALDNDFCHHSLRASKMLNAATVIATTGIFKIDNAL</sequence>
<dbReference type="Gene3D" id="2.130.10.30">
    <property type="entry name" value="Regulator of chromosome condensation 1/beta-lactamase-inhibitor protein II"/>
    <property type="match status" value="2"/>
</dbReference>
<organism evidence="3 4">
    <name type="scientific">Chelonia mydas</name>
    <name type="common">Green sea-turtle</name>
    <name type="synonym">Chelonia agassizi</name>
    <dbReference type="NCBI Taxonomy" id="8469"/>
    <lineage>
        <taxon>Eukaryota</taxon>
        <taxon>Metazoa</taxon>
        <taxon>Chordata</taxon>
        <taxon>Craniata</taxon>
        <taxon>Vertebrata</taxon>
        <taxon>Euteleostomi</taxon>
        <taxon>Archelosauria</taxon>
        <taxon>Testudinata</taxon>
        <taxon>Testudines</taxon>
        <taxon>Cryptodira</taxon>
        <taxon>Durocryptodira</taxon>
        <taxon>Americhelydia</taxon>
        <taxon>Chelonioidea</taxon>
        <taxon>Cheloniidae</taxon>
        <taxon>Chelonia</taxon>
    </lineage>
</organism>
<evidence type="ECO:0000256" key="1">
    <source>
        <dbReference type="ARBA" id="ARBA00022737"/>
    </source>
</evidence>